<sequence>MENTVNYKEAIRDCKNKKGIEQINRPNTLKDQKCTIFHVEHINMRKRSSTLLTHDKVSKTRRLILRTRDEQEALGHADRVREMNTVINFPSASGQKFMENHPFQKLQLECEISTIARATFPDFFPRGPVQDSYDCFSMQPKLEDIFSKGSMSRDGKLSH</sequence>
<dbReference type="Proteomes" id="UP001249851">
    <property type="component" value="Unassembled WGS sequence"/>
</dbReference>
<comment type="caution">
    <text evidence="1">The sequence shown here is derived from an EMBL/GenBank/DDBJ whole genome shotgun (WGS) entry which is preliminary data.</text>
</comment>
<reference evidence="1" key="1">
    <citation type="journal article" date="2023" name="G3 (Bethesda)">
        <title>Whole genome assembly and annotation of the endangered Caribbean coral Acropora cervicornis.</title>
        <authorList>
            <person name="Selwyn J.D."/>
            <person name="Vollmer S.V."/>
        </authorList>
    </citation>
    <scope>NUCLEOTIDE SEQUENCE</scope>
    <source>
        <strain evidence="1">K2</strain>
    </source>
</reference>
<proteinExistence type="predicted"/>
<keyword evidence="2" id="KW-1185">Reference proteome</keyword>
<gene>
    <name evidence="1" type="ORF">P5673_023751</name>
</gene>
<organism evidence="1 2">
    <name type="scientific">Acropora cervicornis</name>
    <name type="common">Staghorn coral</name>
    <dbReference type="NCBI Taxonomy" id="6130"/>
    <lineage>
        <taxon>Eukaryota</taxon>
        <taxon>Metazoa</taxon>
        <taxon>Cnidaria</taxon>
        <taxon>Anthozoa</taxon>
        <taxon>Hexacorallia</taxon>
        <taxon>Scleractinia</taxon>
        <taxon>Astrocoeniina</taxon>
        <taxon>Acroporidae</taxon>
        <taxon>Acropora</taxon>
    </lineage>
</organism>
<evidence type="ECO:0000313" key="1">
    <source>
        <dbReference type="EMBL" id="KAK2554782.1"/>
    </source>
</evidence>
<evidence type="ECO:0000313" key="2">
    <source>
        <dbReference type="Proteomes" id="UP001249851"/>
    </source>
</evidence>
<reference evidence="1" key="2">
    <citation type="journal article" date="2023" name="Science">
        <title>Genomic signatures of disease resistance in endangered staghorn corals.</title>
        <authorList>
            <person name="Vollmer S.V."/>
            <person name="Selwyn J.D."/>
            <person name="Despard B.A."/>
            <person name="Roesel C.L."/>
        </authorList>
    </citation>
    <scope>NUCLEOTIDE SEQUENCE</scope>
    <source>
        <strain evidence="1">K2</strain>
    </source>
</reference>
<protein>
    <submittedName>
        <fullName evidence="1">Uncharacterized protein</fullName>
    </submittedName>
</protein>
<accession>A0AAD9Q4U5</accession>
<dbReference type="AlphaFoldDB" id="A0AAD9Q4U5"/>
<dbReference type="EMBL" id="JARQWQ010000067">
    <property type="protein sequence ID" value="KAK2554782.1"/>
    <property type="molecule type" value="Genomic_DNA"/>
</dbReference>
<name>A0AAD9Q4U5_ACRCE</name>